<evidence type="ECO:0000313" key="9">
    <source>
        <dbReference type="EMBL" id="MCL6684391.1"/>
    </source>
</evidence>
<keyword evidence="6" id="KW-0472">Membrane</keyword>
<proteinExistence type="predicted"/>
<evidence type="ECO:0000256" key="1">
    <source>
        <dbReference type="ARBA" id="ARBA00004370"/>
    </source>
</evidence>
<evidence type="ECO:0000259" key="8">
    <source>
        <dbReference type="SMART" id="SM00563"/>
    </source>
</evidence>
<evidence type="ECO:0000256" key="4">
    <source>
        <dbReference type="ARBA" id="ARBA00022989"/>
    </source>
</evidence>
<keyword evidence="10" id="KW-1185">Reference proteome</keyword>
<dbReference type="InterPro" id="IPR002123">
    <property type="entry name" value="Plipid/glycerol_acylTrfase"/>
</dbReference>
<sequence>MASLSIAAAELPSSRLRAYRRLAGLLLFFALCVPPHLVAKAFGRSRWPRRFLKLVAWGAGIDFRIDGPLASRGTLLLANHVSWLDIPILAAATGCAFVSKAEVQDHWFLKWIADQNETIYIDRSVLRSIHGQLDALSNGLKRPKPLALFPEGTVSDGGRLLPFKPSLLSAVAPPPEGVIIRPVAIDYGRIASIIGWGTGEPGLQNFFRVLGLKGRHTVTLHMLPALPPDPDRKLLARHAHDAIAAALAPSGIAPARV</sequence>
<reference evidence="9" key="1">
    <citation type="submission" date="2022-05" db="EMBL/GenBank/DDBJ databases">
        <authorList>
            <person name="Jo J.-H."/>
            <person name="Im W.-T."/>
        </authorList>
    </citation>
    <scope>NUCLEOTIDE SEQUENCE</scope>
    <source>
        <strain evidence="9">SE158</strain>
    </source>
</reference>
<keyword evidence="4" id="KW-1133">Transmembrane helix</keyword>
<dbReference type="Proteomes" id="UP001165363">
    <property type="component" value="Unassembled WGS sequence"/>
</dbReference>
<dbReference type="CDD" id="cd07989">
    <property type="entry name" value="LPLAT_AGPAT-like"/>
    <property type="match status" value="1"/>
</dbReference>
<accession>A0ABT0RP32</accession>
<comment type="subcellular location">
    <subcellularLocation>
        <location evidence="1">Membrane</location>
    </subcellularLocation>
</comment>
<keyword evidence="7 9" id="KW-0012">Acyltransferase</keyword>
<keyword evidence="3" id="KW-0812">Transmembrane</keyword>
<evidence type="ECO:0000256" key="7">
    <source>
        <dbReference type="ARBA" id="ARBA00023315"/>
    </source>
</evidence>
<dbReference type="PANTHER" id="PTHR23063:SF52">
    <property type="entry name" value="LYSOPHOSPHATIDYLCHOLINE ACYLTRANSFERASE"/>
    <property type="match status" value="1"/>
</dbReference>
<protein>
    <submittedName>
        <fullName evidence="9">1-acyl-sn-glycerol-3-phosphate acyltransferase</fullName>
    </submittedName>
</protein>
<dbReference type="GO" id="GO:0016746">
    <property type="term" value="F:acyltransferase activity"/>
    <property type="evidence" value="ECO:0007669"/>
    <property type="project" value="UniProtKB-KW"/>
</dbReference>
<evidence type="ECO:0000256" key="3">
    <source>
        <dbReference type="ARBA" id="ARBA00022692"/>
    </source>
</evidence>
<evidence type="ECO:0000256" key="6">
    <source>
        <dbReference type="ARBA" id="ARBA00023136"/>
    </source>
</evidence>
<keyword evidence="2" id="KW-0808">Transferase</keyword>
<evidence type="ECO:0000256" key="2">
    <source>
        <dbReference type="ARBA" id="ARBA00022679"/>
    </source>
</evidence>
<dbReference type="EMBL" id="JAMGBD010000002">
    <property type="protein sequence ID" value="MCL6684391.1"/>
    <property type="molecule type" value="Genomic_DNA"/>
</dbReference>
<dbReference type="RefSeq" id="WP_249848804.1">
    <property type="nucleotide sequence ID" value="NZ_JAMGBD010000002.1"/>
</dbReference>
<keyword evidence="5" id="KW-0443">Lipid metabolism</keyword>
<name>A0ABT0RP32_9SPHN</name>
<organism evidence="9 10">
    <name type="scientific">Sphingomonas alba</name>
    <dbReference type="NCBI Taxonomy" id="2908208"/>
    <lineage>
        <taxon>Bacteria</taxon>
        <taxon>Pseudomonadati</taxon>
        <taxon>Pseudomonadota</taxon>
        <taxon>Alphaproteobacteria</taxon>
        <taxon>Sphingomonadales</taxon>
        <taxon>Sphingomonadaceae</taxon>
        <taxon>Sphingomonas</taxon>
    </lineage>
</organism>
<dbReference type="SMART" id="SM00563">
    <property type="entry name" value="PlsC"/>
    <property type="match status" value="1"/>
</dbReference>
<dbReference type="SUPFAM" id="SSF69593">
    <property type="entry name" value="Glycerol-3-phosphate (1)-acyltransferase"/>
    <property type="match status" value="1"/>
</dbReference>
<feature type="domain" description="Phospholipid/glycerol acyltransferase" evidence="8">
    <location>
        <begin position="74"/>
        <end position="188"/>
    </location>
</feature>
<comment type="caution">
    <text evidence="9">The sequence shown here is derived from an EMBL/GenBank/DDBJ whole genome shotgun (WGS) entry which is preliminary data.</text>
</comment>
<evidence type="ECO:0000256" key="5">
    <source>
        <dbReference type="ARBA" id="ARBA00023098"/>
    </source>
</evidence>
<dbReference type="Pfam" id="PF01553">
    <property type="entry name" value="Acyltransferase"/>
    <property type="match status" value="1"/>
</dbReference>
<gene>
    <name evidence="9" type="ORF">LZ536_10850</name>
</gene>
<evidence type="ECO:0000313" key="10">
    <source>
        <dbReference type="Proteomes" id="UP001165363"/>
    </source>
</evidence>
<dbReference type="PANTHER" id="PTHR23063">
    <property type="entry name" value="PHOSPHOLIPID ACYLTRANSFERASE"/>
    <property type="match status" value="1"/>
</dbReference>